<name>A0A6G1GFV6_9PEZI</name>
<accession>A0A6G1GFV6</accession>
<evidence type="ECO:0000313" key="2">
    <source>
        <dbReference type="EMBL" id="KAF1816872.1"/>
    </source>
</evidence>
<feature type="compositionally biased region" description="Low complexity" evidence="1">
    <location>
        <begin position="456"/>
        <end position="466"/>
    </location>
</feature>
<feature type="region of interest" description="Disordered" evidence="1">
    <location>
        <begin position="153"/>
        <end position="623"/>
    </location>
</feature>
<feature type="compositionally biased region" description="Low complexity" evidence="1">
    <location>
        <begin position="358"/>
        <end position="387"/>
    </location>
</feature>
<feature type="compositionally biased region" description="Low complexity" evidence="1">
    <location>
        <begin position="396"/>
        <end position="422"/>
    </location>
</feature>
<dbReference type="OrthoDB" id="3600083at2759"/>
<evidence type="ECO:0000313" key="3">
    <source>
        <dbReference type="Proteomes" id="UP000504638"/>
    </source>
</evidence>
<protein>
    <submittedName>
        <fullName evidence="2 4">Uncharacterized protein</fullName>
    </submittedName>
</protein>
<feature type="compositionally biased region" description="Gly residues" evidence="1">
    <location>
        <begin position="551"/>
        <end position="566"/>
    </location>
</feature>
<feature type="compositionally biased region" description="Basic and acidic residues" evidence="1">
    <location>
        <begin position="160"/>
        <end position="185"/>
    </location>
</feature>
<feature type="region of interest" description="Disordered" evidence="1">
    <location>
        <begin position="113"/>
        <end position="134"/>
    </location>
</feature>
<dbReference type="Proteomes" id="UP000504638">
    <property type="component" value="Unplaced"/>
</dbReference>
<evidence type="ECO:0000256" key="1">
    <source>
        <dbReference type="SAM" id="MobiDB-lite"/>
    </source>
</evidence>
<sequence length="636" mass="66051">MSNPRTNPSAGVKSLRAMFENADPSPSSPAAEPRGRSPAASSVTSDRSSRPISKVRTSFVSVQPSGQQVRTPSASNMESSLSRRRESFSADGQEVKEEVKKVVSGELRTSVGSAGIQEAIPEQPLETPGEGEEKVFGGRVEGKALVGELSEKLQGFHISGKKEEKPKAAVEDEMADKPEDPKKENLASGSAAPSPSKELTPLSDTTNTGKSMVPESPLQENPVQKSIVQVPAVHEQRVQEPTVQQQMVKEPTVQERTVQEPKGQDAIPTDISQSEPVEASKPATNGTPEPTDAPKTPVSKKTNGTPSTKPVAKPQESKRQPRVEPKPVAKPLVKPNGQAKGPMSKASATASVHPPAPTKSITKPSKPSASTSTPNPTKPTSTSGPSNPIQPPRSPAPKSSRASLRASTTSTSTTSTLHPPSTGFVKPRPKSPTRPITLPAHLVAPTTSSSAKLRDSTASATTTATSKPLSRKPSTLTRDRVAALPKQQPHSSFGPAPRRVSSRASLGGASTAGSVSGDRHTKTAPDEGFLARMMRPTQSSSSKAREELGGASAGAGAGGRRGGRAGASGREGKVNGVKGVGARKPVESAEGQSVVEETVGEVPESAVGDVSMESGVTTDEVPVEEVEEVLVAPSAQ</sequence>
<feature type="compositionally biased region" description="Polar residues" evidence="1">
    <location>
        <begin position="55"/>
        <end position="74"/>
    </location>
</feature>
<reference evidence="4" key="2">
    <citation type="submission" date="2020-04" db="EMBL/GenBank/DDBJ databases">
        <authorList>
            <consortium name="NCBI Genome Project"/>
        </authorList>
    </citation>
    <scope>NUCLEOTIDE SEQUENCE</scope>
    <source>
        <strain evidence="4">CBS 781.70</strain>
    </source>
</reference>
<organism evidence="2">
    <name type="scientific">Eremomyces bilateralis CBS 781.70</name>
    <dbReference type="NCBI Taxonomy" id="1392243"/>
    <lineage>
        <taxon>Eukaryota</taxon>
        <taxon>Fungi</taxon>
        <taxon>Dikarya</taxon>
        <taxon>Ascomycota</taxon>
        <taxon>Pezizomycotina</taxon>
        <taxon>Dothideomycetes</taxon>
        <taxon>Dothideomycetes incertae sedis</taxon>
        <taxon>Eremomycetales</taxon>
        <taxon>Eremomycetaceae</taxon>
        <taxon>Eremomyces</taxon>
    </lineage>
</organism>
<feature type="region of interest" description="Disordered" evidence="1">
    <location>
        <begin position="1"/>
        <end position="97"/>
    </location>
</feature>
<reference evidence="2 4" key="1">
    <citation type="submission" date="2020-01" db="EMBL/GenBank/DDBJ databases">
        <authorList>
            <consortium name="DOE Joint Genome Institute"/>
            <person name="Haridas S."/>
            <person name="Albert R."/>
            <person name="Binder M."/>
            <person name="Bloem J."/>
            <person name="Labutti K."/>
            <person name="Salamov A."/>
            <person name="Andreopoulos B."/>
            <person name="Baker S.E."/>
            <person name="Barry K."/>
            <person name="Bills G."/>
            <person name="Bluhm B.H."/>
            <person name="Cannon C."/>
            <person name="Castanera R."/>
            <person name="Culley D.E."/>
            <person name="Daum C."/>
            <person name="Ezra D."/>
            <person name="Gonzalez J.B."/>
            <person name="Henrissat B."/>
            <person name="Kuo A."/>
            <person name="Liang C."/>
            <person name="Lipzen A."/>
            <person name="Lutzoni F."/>
            <person name="Magnuson J."/>
            <person name="Mondo S."/>
            <person name="Nolan M."/>
            <person name="Ohm R."/>
            <person name="Pangilinan J."/>
            <person name="Park H.-J."/>
            <person name="Ramirez L."/>
            <person name="Alfaro M."/>
            <person name="Sun H."/>
            <person name="Tritt A."/>
            <person name="Yoshinaga Y."/>
            <person name="Zwiers L.-H."/>
            <person name="Turgeon B.G."/>
            <person name="Goodwin S.B."/>
            <person name="Spatafora J.W."/>
            <person name="Crous P.W."/>
            <person name="Grigoriev I.V."/>
        </authorList>
    </citation>
    <scope>NUCLEOTIDE SEQUENCE</scope>
    <source>
        <strain evidence="2 4">CBS 781.70</strain>
    </source>
</reference>
<keyword evidence="3" id="KW-1185">Reference proteome</keyword>
<dbReference type="GeneID" id="54415667"/>
<feature type="compositionally biased region" description="Polar residues" evidence="1">
    <location>
        <begin position="299"/>
        <end position="308"/>
    </location>
</feature>
<evidence type="ECO:0000313" key="4">
    <source>
        <dbReference type="RefSeq" id="XP_033538503.1"/>
    </source>
</evidence>
<gene>
    <name evidence="2 4" type="ORF">P152DRAFT_3029</name>
</gene>
<feature type="compositionally biased region" description="Polar residues" evidence="1">
    <location>
        <begin position="218"/>
        <end position="227"/>
    </location>
</feature>
<dbReference type="RefSeq" id="XP_033538503.1">
    <property type="nucleotide sequence ID" value="XM_033675097.1"/>
</dbReference>
<dbReference type="AlphaFoldDB" id="A0A6G1GFV6"/>
<proteinExistence type="predicted"/>
<dbReference type="EMBL" id="ML975149">
    <property type="protein sequence ID" value="KAF1816872.1"/>
    <property type="molecule type" value="Genomic_DNA"/>
</dbReference>
<feature type="compositionally biased region" description="Low complexity" evidence="1">
    <location>
        <begin position="22"/>
        <end position="42"/>
    </location>
</feature>
<reference evidence="4" key="3">
    <citation type="submission" date="2025-04" db="UniProtKB">
        <authorList>
            <consortium name="RefSeq"/>
        </authorList>
    </citation>
    <scope>IDENTIFICATION</scope>
    <source>
        <strain evidence="4">CBS 781.70</strain>
    </source>
</reference>
<feature type="compositionally biased region" description="Basic and acidic residues" evidence="1">
    <location>
        <begin position="315"/>
        <end position="327"/>
    </location>
</feature>
<dbReference type="PRINTS" id="PR01217">
    <property type="entry name" value="PRICHEXTENSN"/>
</dbReference>
<feature type="compositionally biased region" description="Basic and acidic residues" evidence="1">
    <location>
        <begin position="81"/>
        <end position="97"/>
    </location>
</feature>